<accession>A0A2I0BCB0</accession>
<feature type="compositionally biased region" description="Polar residues" evidence="1">
    <location>
        <begin position="29"/>
        <end position="45"/>
    </location>
</feature>
<dbReference type="AlphaFoldDB" id="A0A2I0BCB0"/>
<protein>
    <submittedName>
        <fullName evidence="2">Uncharacterized protein</fullName>
    </submittedName>
</protein>
<organism evidence="2 3">
    <name type="scientific">Apostasia shenzhenica</name>
    <dbReference type="NCBI Taxonomy" id="1088818"/>
    <lineage>
        <taxon>Eukaryota</taxon>
        <taxon>Viridiplantae</taxon>
        <taxon>Streptophyta</taxon>
        <taxon>Embryophyta</taxon>
        <taxon>Tracheophyta</taxon>
        <taxon>Spermatophyta</taxon>
        <taxon>Magnoliopsida</taxon>
        <taxon>Liliopsida</taxon>
        <taxon>Asparagales</taxon>
        <taxon>Orchidaceae</taxon>
        <taxon>Apostasioideae</taxon>
        <taxon>Apostasia</taxon>
    </lineage>
</organism>
<gene>
    <name evidence="2" type="ORF">AXF42_Ash005767</name>
</gene>
<evidence type="ECO:0000256" key="1">
    <source>
        <dbReference type="SAM" id="MobiDB-lite"/>
    </source>
</evidence>
<evidence type="ECO:0000313" key="2">
    <source>
        <dbReference type="EMBL" id="PKA65433.1"/>
    </source>
</evidence>
<dbReference type="EMBL" id="KZ451895">
    <property type="protein sequence ID" value="PKA65433.1"/>
    <property type="molecule type" value="Genomic_DNA"/>
</dbReference>
<evidence type="ECO:0000313" key="3">
    <source>
        <dbReference type="Proteomes" id="UP000236161"/>
    </source>
</evidence>
<dbReference type="PANTHER" id="PTHR34130:SF5">
    <property type="entry name" value="OS08G0243800 PROTEIN"/>
    <property type="match status" value="1"/>
</dbReference>
<name>A0A2I0BCB0_9ASPA</name>
<proteinExistence type="predicted"/>
<feature type="region of interest" description="Disordered" evidence="1">
    <location>
        <begin position="92"/>
        <end position="130"/>
    </location>
</feature>
<feature type="compositionally biased region" description="Low complexity" evidence="1">
    <location>
        <begin position="166"/>
        <end position="176"/>
    </location>
</feature>
<feature type="region of interest" description="Disordered" evidence="1">
    <location>
        <begin position="158"/>
        <end position="179"/>
    </location>
</feature>
<dbReference type="PANTHER" id="PTHR34130">
    <property type="entry name" value="OS08G0243800 PROTEIN"/>
    <property type="match status" value="1"/>
</dbReference>
<sequence>MELVHRPNDSGENGTSPLFIRGLPPDSHGGSSEALQPSSSPQNFFDFSFPTPPATAGETFATDGFFRGRLLPSNLPPLPTLEPQVPSTKMAFGHQRATSLDGHDRRRRREERVAEYQRLRRASSDSNPPAAASLRTWWPFFVMGYVRFPAVMKMGDIRSRQRRRSPSAAAADMADNSGGGRRRRWGILQVLSCTAEESTIVAPPSAAR</sequence>
<dbReference type="Proteomes" id="UP000236161">
    <property type="component" value="Unassembled WGS sequence"/>
</dbReference>
<feature type="region of interest" description="Disordered" evidence="1">
    <location>
        <begin position="1"/>
        <end position="56"/>
    </location>
</feature>
<reference evidence="2 3" key="1">
    <citation type="journal article" date="2017" name="Nature">
        <title>The Apostasia genome and the evolution of orchids.</title>
        <authorList>
            <person name="Zhang G.Q."/>
            <person name="Liu K.W."/>
            <person name="Li Z."/>
            <person name="Lohaus R."/>
            <person name="Hsiao Y.Y."/>
            <person name="Niu S.C."/>
            <person name="Wang J.Y."/>
            <person name="Lin Y.C."/>
            <person name="Xu Q."/>
            <person name="Chen L.J."/>
            <person name="Yoshida K."/>
            <person name="Fujiwara S."/>
            <person name="Wang Z.W."/>
            <person name="Zhang Y.Q."/>
            <person name="Mitsuda N."/>
            <person name="Wang M."/>
            <person name="Liu G.H."/>
            <person name="Pecoraro L."/>
            <person name="Huang H.X."/>
            <person name="Xiao X.J."/>
            <person name="Lin M."/>
            <person name="Wu X.Y."/>
            <person name="Wu W.L."/>
            <person name="Chen Y.Y."/>
            <person name="Chang S.B."/>
            <person name="Sakamoto S."/>
            <person name="Ohme-Takagi M."/>
            <person name="Yagi M."/>
            <person name="Zeng S.J."/>
            <person name="Shen C.Y."/>
            <person name="Yeh C.M."/>
            <person name="Luo Y.B."/>
            <person name="Tsai W.C."/>
            <person name="Van de Peer Y."/>
            <person name="Liu Z.J."/>
        </authorList>
    </citation>
    <scope>NUCLEOTIDE SEQUENCE [LARGE SCALE GENOMIC DNA]</scope>
    <source>
        <strain evidence="3">cv. Shenzhen</strain>
        <tissue evidence="2">Stem</tissue>
    </source>
</reference>
<keyword evidence="3" id="KW-1185">Reference proteome</keyword>